<dbReference type="Gene3D" id="1.20.1250.20">
    <property type="entry name" value="MFS general substrate transporter like domains"/>
    <property type="match status" value="1"/>
</dbReference>
<dbReference type="AlphaFoldDB" id="A0A934KGS1"/>
<protein>
    <submittedName>
        <fullName evidence="8">MFS transporter</fullName>
    </submittedName>
</protein>
<dbReference type="Proteomes" id="UP000614410">
    <property type="component" value="Unassembled WGS sequence"/>
</dbReference>
<organism evidence="8 9">
    <name type="scientific">Candidatus Amunia macphersoniae</name>
    <dbReference type="NCBI Taxonomy" id="3127014"/>
    <lineage>
        <taxon>Bacteria</taxon>
        <taxon>Bacillati</taxon>
        <taxon>Candidatus Dormiibacterota</taxon>
        <taxon>Candidatus Dormibacteria</taxon>
        <taxon>Candidatus Aeolococcales</taxon>
        <taxon>Candidatus Aeolococcaceae</taxon>
        <taxon>Candidatus Amunia</taxon>
    </lineage>
</organism>
<keyword evidence="3 6" id="KW-0812">Transmembrane</keyword>
<evidence type="ECO:0000313" key="8">
    <source>
        <dbReference type="EMBL" id="MBJ7608446.1"/>
    </source>
</evidence>
<dbReference type="Pfam" id="PF07690">
    <property type="entry name" value="MFS_1"/>
    <property type="match status" value="1"/>
</dbReference>
<dbReference type="PANTHER" id="PTHR42718">
    <property type="entry name" value="MAJOR FACILITATOR SUPERFAMILY MULTIDRUG TRANSPORTER MFSC"/>
    <property type="match status" value="1"/>
</dbReference>
<evidence type="ECO:0000256" key="1">
    <source>
        <dbReference type="ARBA" id="ARBA00004651"/>
    </source>
</evidence>
<sequence>MLLPQAAMAAVSMPLGGYLTDRIGPKWVVATGMVLLTIGSVVLAQIHYDSSNLLVIGALMLRGFAMGFAMMPTMSAAMARVPRRYTSRASSITNTLQRVSSSVGIAILVTILAGQFTTAARQTSCTPPVAVVAAAARVLHQPQLTAQQYCGYLQQKIAASSAQQSSGSAQPSTGVAVLDAFNHQYSGNVFSDAFDRTFVVISVLSFIGVFPAFFLKRPDPQSQARSGAPVEIAVA</sequence>
<evidence type="ECO:0000259" key="7">
    <source>
        <dbReference type="PROSITE" id="PS50850"/>
    </source>
</evidence>
<dbReference type="InterPro" id="IPR011701">
    <property type="entry name" value="MFS"/>
</dbReference>
<name>A0A934KGS1_9BACT</name>
<feature type="transmembrane region" description="Helical" evidence="6">
    <location>
        <begin position="99"/>
        <end position="118"/>
    </location>
</feature>
<accession>A0A934KGS1</accession>
<feature type="transmembrane region" description="Helical" evidence="6">
    <location>
        <begin position="197"/>
        <end position="215"/>
    </location>
</feature>
<dbReference type="InterPro" id="IPR036259">
    <property type="entry name" value="MFS_trans_sf"/>
</dbReference>
<keyword evidence="2" id="KW-0813">Transport</keyword>
<comment type="caution">
    <text evidence="8">The sequence shown here is derived from an EMBL/GenBank/DDBJ whole genome shotgun (WGS) entry which is preliminary data.</text>
</comment>
<dbReference type="InterPro" id="IPR020846">
    <property type="entry name" value="MFS_dom"/>
</dbReference>
<evidence type="ECO:0000256" key="3">
    <source>
        <dbReference type="ARBA" id="ARBA00022692"/>
    </source>
</evidence>
<dbReference type="EMBL" id="JAEKNN010000014">
    <property type="protein sequence ID" value="MBJ7608446.1"/>
    <property type="molecule type" value="Genomic_DNA"/>
</dbReference>
<dbReference type="SUPFAM" id="SSF103473">
    <property type="entry name" value="MFS general substrate transporter"/>
    <property type="match status" value="1"/>
</dbReference>
<evidence type="ECO:0000313" key="9">
    <source>
        <dbReference type="Proteomes" id="UP000614410"/>
    </source>
</evidence>
<feature type="transmembrane region" description="Helical" evidence="6">
    <location>
        <begin position="54"/>
        <end position="78"/>
    </location>
</feature>
<feature type="transmembrane region" description="Helical" evidence="6">
    <location>
        <begin position="27"/>
        <end position="48"/>
    </location>
</feature>
<dbReference type="PANTHER" id="PTHR42718:SF9">
    <property type="entry name" value="MAJOR FACILITATOR SUPERFAMILY MULTIDRUG TRANSPORTER MFSC"/>
    <property type="match status" value="1"/>
</dbReference>
<dbReference type="GO" id="GO:0022857">
    <property type="term" value="F:transmembrane transporter activity"/>
    <property type="evidence" value="ECO:0007669"/>
    <property type="project" value="InterPro"/>
</dbReference>
<gene>
    <name evidence="8" type="ORF">JF887_03305</name>
</gene>
<keyword evidence="4 6" id="KW-1133">Transmembrane helix</keyword>
<evidence type="ECO:0000256" key="2">
    <source>
        <dbReference type="ARBA" id="ARBA00022448"/>
    </source>
</evidence>
<dbReference type="GO" id="GO:0005886">
    <property type="term" value="C:plasma membrane"/>
    <property type="evidence" value="ECO:0007669"/>
    <property type="project" value="UniProtKB-SubCell"/>
</dbReference>
<keyword evidence="5 6" id="KW-0472">Membrane</keyword>
<evidence type="ECO:0000256" key="6">
    <source>
        <dbReference type="SAM" id="Phobius"/>
    </source>
</evidence>
<evidence type="ECO:0000256" key="4">
    <source>
        <dbReference type="ARBA" id="ARBA00022989"/>
    </source>
</evidence>
<reference evidence="8 9" key="1">
    <citation type="submission" date="2020-10" db="EMBL/GenBank/DDBJ databases">
        <title>Ca. Dormibacterota MAGs.</title>
        <authorList>
            <person name="Montgomery K."/>
        </authorList>
    </citation>
    <scope>NUCLEOTIDE SEQUENCE [LARGE SCALE GENOMIC DNA]</scope>
    <source>
        <strain evidence="8">Mitchell_Peninsula_5</strain>
    </source>
</reference>
<dbReference type="PROSITE" id="PS50850">
    <property type="entry name" value="MFS"/>
    <property type="match status" value="1"/>
</dbReference>
<feature type="domain" description="Major facilitator superfamily (MFS) profile" evidence="7">
    <location>
        <begin position="1"/>
        <end position="220"/>
    </location>
</feature>
<proteinExistence type="predicted"/>
<comment type="subcellular location">
    <subcellularLocation>
        <location evidence="1">Cell membrane</location>
        <topology evidence="1">Multi-pass membrane protein</topology>
    </subcellularLocation>
</comment>
<evidence type="ECO:0000256" key="5">
    <source>
        <dbReference type="ARBA" id="ARBA00023136"/>
    </source>
</evidence>